<feature type="domain" description="AMP-binding enzyme C-terminal" evidence="3">
    <location>
        <begin position="458"/>
        <end position="531"/>
    </location>
</feature>
<dbReference type="SUPFAM" id="SSF56801">
    <property type="entry name" value="Acetyl-CoA synthetase-like"/>
    <property type="match status" value="1"/>
</dbReference>
<feature type="compositionally biased region" description="Low complexity" evidence="1">
    <location>
        <begin position="1"/>
        <end position="23"/>
    </location>
</feature>
<reference evidence="4 5" key="1">
    <citation type="submission" date="2019-08" db="EMBL/GenBank/DDBJ databases">
        <authorList>
            <person name="Seo Y.L."/>
        </authorList>
    </citation>
    <scope>NUCLEOTIDE SEQUENCE [LARGE SCALE GENOMIC DNA]</scope>
    <source>
        <strain evidence="4 5">MaA-C15</strain>
    </source>
</reference>
<proteinExistence type="predicted"/>
<dbReference type="Gene3D" id="3.40.50.12780">
    <property type="entry name" value="N-terminal domain of ligase-like"/>
    <property type="match status" value="1"/>
</dbReference>
<evidence type="ECO:0000313" key="5">
    <source>
        <dbReference type="Proteomes" id="UP000323258"/>
    </source>
</evidence>
<dbReference type="PANTHER" id="PTHR43201">
    <property type="entry name" value="ACYL-COA SYNTHETASE"/>
    <property type="match status" value="1"/>
</dbReference>
<evidence type="ECO:0000259" key="2">
    <source>
        <dbReference type="Pfam" id="PF00501"/>
    </source>
</evidence>
<dbReference type="AlphaFoldDB" id="A0A5D4GYZ9"/>
<dbReference type="Pfam" id="PF13193">
    <property type="entry name" value="AMP-binding_C"/>
    <property type="match status" value="1"/>
</dbReference>
<evidence type="ECO:0000256" key="1">
    <source>
        <dbReference type="SAM" id="MobiDB-lite"/>
    </source>
</evidence>
<reference evidence="4 5" key="2">
    <citation type="submission" date="2019-09" db="EMBL/GenBank/DDBJ databases">
        <title>Mesorhizobium sp. MaA-C15 isolated from Microcystis aeruginosa.</title>
        <authorList>
            <person name="Jeong S.E."/>
            <person name="Jin H.M."/>
            <person name="Jeon C.O."/>
        </authorList>
    </citation>
    <scope>NUCLEOTIDE SEQUENCE [LARGE SCALE GENOMIC DNA]</scope>
    <source>
        <strain evidence="4 5">MaA-C15</strain>
    </source>
</reference>
<dbReference type="InterPro" id="IPR045851">
    <property type="entry name" value="AMP-bd_C_sf"/>
</dbReference>
<evidence type="ECO:0000259" key="3">
    <source>
        <dbReference type="Pfam" id="PF13193"/>
    </source>
</evidence>
<dbReference type="InterPro" id="IPR042099">
    <property type="entry name" value="ANL_N_sf"/>
</dbReference>
<dbReference type="Proteomes" id="UP000323258">
    <property type="component" value="Unassembled WGS sequence"/>
</dbReference>
<protein>
    <submittedName>
        <fullName evidence="4">AMP-binding protein</fullName>
    </submittedName>
</protein>
<name>A0A5D4GYZ9_9HYPH</name>
<dbReference type="Gene3D" id="3.30.300.30">
    <property type="match status" value="1"/>
</dbReference>
<dbReference type="InterPro" id="IPR000873">
    <property type="entry name" value="AMP-dep_synth/lig_dom"/>
</dbReference>
<dbReference type="EMBL" id="VSZS01000059">
    <property type="protein sequence ID" value="TYR33527.1"/>
    <property type="molecule type" value="Genomic_DNA"/>
</dbReference>
<dbReference type="Pfam" id="PF00501">
    <property type="entry name" value="AMP-binding"/>
    <property type="match status" value="1"/>
</dbReference>
<gene>
    <name evidence="4" type="ORF">FY036_08125</name>
</gene>
<dbReference type="InterPro" id="IPR025110">
    <property type="entry name" value="AMP-bd_C"/>
</dbReference>
<feature type="region of interest" description="Disordered" evidence="1">
    <location>
        <begin position="1"/>
        <end position="24"/>
    </location>
</feature>
<dbReference type="PANTHER" id="PTHR43201:SF32">
    <property type="entry name" value="2-SUCCINYLBENZOATE--COA LIGASE, CHLOROPLASTIC_PEROXISOMAL"/>
    <property type="match status" value="1"/>
</dbReference>
<keyword evidence="5" id="KW-1185">Reference proteome</keyword>
<organism evidence="4 5">
    <name type="scientific">Neoaquamicrobium microcysteis</name>
    <dbReference type="NCBI Taxonomy" id="2682781"/>
    <lineage>
        <taxon>Bacteria</taxon>
        <taxon>Pseudomonadati</taxon>
        <taxon>Pseudomonadota</taxon>
        <taxon>Alphaproteobacteria</taxon>
        <taxon>Hyphomicrobiales</taxon>
        <taxon>Phyllobacteriaceae</taxon>
        <taxon>Neoaquamicrobium</taxon>
    </lineage>
</organism>
<feature type="domain" description="AMP-dependent synthetase/ligase" evidence="2">
    <location>
        <begin position="57"/>
        <end position="406"/>
    </location>
</feature>
<dbReference type="GO" id="GO:0006631">
    <property type="term" value="P:fatty acid metabolic process"/>
    <property type="evidence" value="ECO:0007669"/>
    <property type="project" value="TreeGrafter"/>
</dbReference>
<dbReference type="GO" id="GO:0031956">
    <property type="term" value="F:medium-chain fatty acid-CoA ligase activity"/>
    <property type="evidence" value="ECO:0007669"/>
    <property type="project" value="TreeGrafter"/>
</dbReference>
<accession>A0A5D4GYZ9</accession>
<sequence length="548" mass="57408">MSNWKGASTSPRSTTTGTRSTAALWRSRKTCRRDRAAMGEIVKGLRDFTVWSVIARNSAVRREAAAFRHGEAITTHGDHKARCEALATWLAGFGVLPGDRIAVLAENHIGFHTLLGAAARLGAIVVPLNWRLSEAELAGIVADCEPAVLIADDATMAVASTIAGVAPLKLAATMGEPAGAFVGFEAAATSPGGVLPPPPEADAVLLLVYTAAVDGVARGAMITHGNMIAAAAQLCLATGLAPADVFLGNLPAFHIMGLGFSFAVQFAGGATVVRPRFDAADAAAVIAAEGVTTIGSFPPMLAAILDAAQAGGHDLSSLKTCLGLEAPSVVERLETEWPRARFWTGFGQTETTGIVTIGMARDRPGSSGTQGPLCEIAIVDEADRPAAQGTVGEIVVRGPIVMSGYWRRDEENAVVFRNGWHHTGDLGKLVGDGALHYAGRTPAKELIKTGGENVYPAEVEHALLQHPSVTEAVVFGVPDPQWGEVVVALVVAHGPTPEVEELAEFAGNRIARYKRPRKIIFADALPRDQNGRVDRSAAKARHGRASIQ</sequence>
<comment type="caution">
    <text evidence="4">The sequence shown here is derived from an EMBL/GenBank/DDBJ whole genome shotgun (WGS) entry which is preliminary data.</text>
</comment>
<evidence type="ECO:0000313" key="4">
    <source>
        <dbReference type="EMBL" id="TYR33527.1"/>
    </source>
</evidence>